<keyword evidence="3" id="KW-1185">Reference proteome</keyword>
<sequence length="281" mass="31948">MKVVLFCGGQGMRLREFSENTPKPMVPLGYRPMLWHIMRYYAHFGHKDFILCLGYKADMVKQYFMNYNECLSNDFVYSKGGRQVELLSSDIDDWNITFVDTGLHSNVGQRLRAVQPFLEGEEMFLANYADGLTDLDLNQQLANFEATRAVGSFMAYQPPHSFHVVALGQENQVEYISPIAKSGLWINAGYFAFRSEIFEYLGEGEELVEQPFQRLIAEGRLQAHRHAGFWAAMDTFKDKQQLDELSARGNAPWEVWRETAAPVQRLRVPAAAVAHSAACSA</sequence>
<name>A0A3R9PCE1_9BACT</name>
<dbReference type="OrthoDB" id="9813880at2"/>
<feature type="domain" description="Nucleotidyl transferase" evidence="1">
    <location>
        <begin position="3"/>
        <end position="222"/>
    </location>
</feature>
<evidence type="ECO:0000313" key="3">
    <source>
        <dbReference type="Proteomes" id="UP000273500"/>
    </source>
</evidence>
<comment type="caution">
    <text evidence="2">The sequence shown here is derived from an EMBL/GenBank/DDBJ whole genome shotgun (WGS) entry which is preliminary data.</text>
</comment>
<accession>A0A3R9PCE1</accession>
<gene>
    <name evidence="2" type="ORF">EI291_10505</name>
</gene>
<dbReference type="EMBL" id="RWIT01000004">
    <property type="protein sequence ID" value="RSK48980.1"/>
    <property type="molecule type" value="Genomic_DNA"/>
</dbReference>
<dbReference type="InterPro" id="IPR029044">
    <property type="entry name" value="Nucleotide-diphossugar_trans"/>
</dbReference>
<organism evidence="2 3">
    <name type="scientific">Hymenobacter rigui</name>
    <dbReference type="NCBI Taxonomy" id="334424"/>
    <lineage>
        <taxon>Bacteria</taxon>
        <taxon>Pseudomonadati</taxon>
        <taxon>Bacteroidota</taxon>
        <taxon>Cytophagia</taxon>
        <taxon>Cytophagales</taxon>
        <taxon>Hymenobacteraceae</taxon>
        <taxon>Hymenobacter</taxon>
    </lineage>
</organism>
<dbReference type="GO" id="GO:0047343">
    <property type="term" value="F:glucose-1-phosphate cytidylyltransferase activity"/>
    <property type="evidence" value="ECO:0007669"/>
    <property type="project" value="InterPro"/>
</dbReference>
<dbReference type="Proteomes" id="UP000273500">
    <property type="component" value="Unassembled WGS sequence"/>
</dbReference>
<keyword evidence="2" id="KW-0548">Nucleotidyltransferase</keyword>
<reference evidence="2 3" key="1">
    <citation type="submission" date="2018-12" db="EMBL/GenBank/DDBJ databases">
        <authorList>
            <person name="Feng G."/>
            <person name="Zhu H."/>
        </authorList>
    </citation>
    <scope>NUCLEOTIDE SEQUENCE [LARGE SCALE GENOMIC DNA]</scope>
    <source>
        <strain evidence="2 3">KCTC 12533</strain>
    </source>
</reference>
<dbReference type="Pfam" id="PF00483">
    <property type="entry name" value="NTP_transferase"/>
    <property type="match status" value="1"/>
</dbReference>
<dbReference type="SUPFAM" id="SSF53448">
    <property type="entry name" value="Nucleotide-diphospho-sugar transferases"/>
    <property type="match status" value="1"/>
</dbReference>
<protein>
    <submittedName>
        <fullName evidence="2">Glucose-1-phosphate cytidylyltransferase</fullName>
    </submittedName>
</protein>
<evidence type="ECO:0000313" key="2">
    <source>
        <dbReference type="EMBL" id="RSK48980.1"/>
    </source>
</evidence>
<dbReference type="PANTHER" id="PTHR47183">
    <property type="entry name" value="GLUCOSE-1-PHOSPHATE CYTIDYLYLTRANSFERASE-RELATED"/>
    <property type="match status" value="1"/>
</dbReference>
<dbReference type="InterPro" id="IPR005835">
    <property type="entry name" value="NTP_transferase_dom"/>
</dbReference>
<dbReference type="InterPro" id="IPR013446">
    <property type="entry name" value="G1P_cyt_trans-like"/>
</dbReference>
<proteinExistence type="predicted"/>
<dbReference type="PANTHER" id="PTHR47183:SF3">
    <property type="entry name" value="TRANSFERASE"/>
    <property type="match status" value="1"/>
</dbReference>
<dbReference type="RefSeq" id="WP_125419767.1">
    <property type="nucleotide sequence ID" value="NZ_RWIT01000004.1"/>
</dbReference>
<dbReference type="Gene3D" id="3.90.550.10">
    <property type="entry name" value="Spore Coat Polysaccharide Biosynthesis Protein SpsA, Chain A"/>
    <property type="match status" value="1"/>
</dbReference>
<dbReference type="AlphaFoldDB" id="A0A3R9PCE1"/>
<keyword evidence="2" id="KW-0808">Transferase</keyword>
<evidence type="ECO:0000259" key="1">
    <source>
        <dbReference type="Pfam" id="PF00483"/>
    </source>
</evidence>